<dbReference type="OrthoDB" id="428658at2759"/>
<evidence type="ECO:0000313" key="13">
    <source>
        <dbReference type="EMBL" id="AMD19025.1"/>
    </source>
</evidence>
<dbReference type="Gene3D" id="3.30.2350.10">
    <property type="entry name" value="Pseudouridine synthase"/>
    <property type="match status" value="1"/>
</dbReference>
<evidence type="ECO:0000256" key="1">
    <source>
        <dbReference type="ARBA" id="ARBA00004173"/>
    </source>
</evidence>
<evidence type="ECO:0000259" key="12">
    <source>
        <dbReference type="Pfam" id="PF00849"/>
    </source>
</evidence>
<dbReference type="Proteomes" id="UP000243052">
    <property type="component" value="Chromosome ii"/>
</dbReference>
<evidence type="ECO:0000313" key="14">
    <source>
        <dbReference type="Proteomes" id="UP000243052"/>
    </source>
</evidence>
<dbReference type="GeneID" id="28722477"/>
<dbReference type="GO" id="GO:0003723">
    <property type="term" value="F:RNA binding"/>
    <property type="evidence" value="ECO:0007669"/>
    <property type="project" value="InterPro"/>
</dbReference>
<evidence type="ECO:0000256" key="6">
    <source>
        <dbReference type="ARBA" id="ARBA00037513"/>
    </source>
</evidence>
<comment type="similarity">
    <text evidence="2">Belongs to the pseudouridine synthase RluA family.</text>
</comment>
<dbReference type="PANTHER" id="PTHR21600:SF81">
    <property type="entry name" value="21S RRNA PSEUDOURIDINE(2819) SYNTHASE"/>
    <property type="match status" value="1"/>
</dbReference>
<reference evidence="13 14" key="1">
    <citation type="submission" date="2016-01" db="EMBL/GenBank/DDBJ databases">
        <title>Genome sequence of the yeast Holleya sinecauda.</title>
        <authorList>
            <person name="Dietrich F.S."/>
        </authorList>
    </citation>
    <scope>NUCLEOTIDE SEQUENCE [LARGE SCALE GENOMIC DNA]</scope>
    <source>
        <strain evidence="13 14">ATCC 58844</strain>
    </source>
</reference>
<name>A0A109UWY6_9SACH</name>
<evidence type="ECO:0000256" key="4">
    <source>
        <dbReference type="ARBA" id="ARBA00023235"/>
    </source>
</evidence>
<evidence type="ECO:0000256" key="9">
    <source>
        <dbReference type="ARBA" id="ARBA00041561"/>
    </source>
</evidence>
<dbReference type="EC" id="5.4.99.43" evidence="7"/>
<evidence type="ECO:0000256" key="3">
    <source>
        <dbReference type="ARBA" id="ARBA00023128"/>
    </source>
</evidence>
<dbReference type="GO" id="GO:0000455">
    <property type="term" value="P:enzyme-directed rRNA pseudouridine synthesis"/>
    <property type="evidence" value="ECO:0007669"/>
    <property type="project" value="TreeGrafter"/>
</dbReference>
<dbReference type="InterPro" id="IPR020103">
    <property type="entry name" value="PsdUridine_synth_cat_dom_sf"/>
</dbReference>
<dbReference type="CDD" id="cd02869">
    <property type="entry name" value="PseudoU_synth_RluA_like"/>
    <property type="match status" value="1"/>
</dbReference>
<evidence type="ECO:0000256" key="8">
    <source>
        <dbReference type="ARBA" id="ARBA00040626"/>
    </source>
</evidence>
<dbReference type="PANTHER" id="PTHR21600">
    <property type="entry name" value="MITOCHONDRIAL RNA PSEUDOURIDINE SYNTHASE"/>
    <property type="match status" value="1"/>
</dbReference>
<comment type="catalytic activity">
    <reaction evidence="5">
        <text>uridine(2819) in 21S rRNA = pseudouridine(2819) in 21S rRNA</text>
        <dbReference type="Rhea" id="RHEA:42556"/>
        <dbReference type="Rhea" id="RHEA-COMP:10113"/>
        <dbReference type="Rhea" id="RHEA-COMP:10114"/>
        <dbReference type="ChEBI" id="CHEBI:65314"/>
        <dbReference type="ChEBI" id="CHEBI:65315"/>
        <dbReference type="EC" id="5.4.99.43"/>
    </reaction>
</comment>
<keyword evidence="4" id="KW-0413">Isomerase</keyword>
<comment type="subcellular location">
    <subcellularLocation>
        <location evidence="1">Mitochondrion</location>
    </subcellularLocation>
</comment>
<gene>
    <name evidence="13" type="ORF">AW171_hschr2834</name>
</gene>
<dbReference type="RefSeq" id="XP_017986021.1">
    <property type="nucleotide sequence ID" value="XM_018130532.1"/>
</dbReference>
<dbReference type="GO" id="GO:0005739">
    <property type="term" value="C:mitochondrion"/>
    <property type="evidence" value="ECO:0007669"/>
    <property type="project" value="UniProtKB-SubCell"/>
</dbReference>
<dbReference type="STRING" id="45286.A0A109UWY6"/>
<evidence type="ECO:0000256" key="10">
    <source>
        <dbReference type="ARBA" id="ARBA00041978"/>
    </source>
</evidence>
<accession>A0A109UWY6</accession>
<feature type="domain" description="Pseudouridine synthase RsuA/RluA-like" evidence="12">
    <location>
        <begin position="14"/>
        <end position="156"/>
    </location>
</feature>
<dbReference type="InterPro" id="IPR006145">
    <property type="entry name" value="PsdUridine_synth_RsuA/RluA"/>
</dbReference>
<dbReference type="AlphaFoldDB" id="A0A109UWY6"/>
<keyword evidence="3" id="KW-0496">Mitochondrion</keyword>
<evidence type="ECO:0000256" key="7">
    <source>
        <dbReference type="ARBA" id="ARBA00038947"/>
    </source>
</evidence>
<dbReference type="InterPro" id="IPR050188">
    <property type="entry name" value="RluA_PseudoU_synthase"/>
</dbReference>
<protein>
    <recommendedName>
        <fullName evidence="8">21S rRNA pseudouridine(2819) synthase</fullName>
        <ecNumber evidence="7">5.4.99.43</ecNumber>
    </recommendedName>
    <alternativeName>
        <fullName evidence="10">Pseudouridine synthase 5</fullName>
    </alternativeName>
    <alternativeName>
        <fullName evidence="9">Pseudouridylate synthase PUS5</fullName>
    </alternativeName>
    <alternativeName>
        <fullName evidence="11">Uracil hydrolyase PUS5</fullName>
    </alternativeName>
</protein>
<dbReference type="Pfam" id="PF00849">
    <property type="entry name" value="PseudoU_synth_2"/>
    <property type="match status" value="1"/>
</dbReference>
<keyword evidence="14" id="KW-1185">Reference proteome</keyword>
<evidence type="ECO:0000256" key="11">
    <source>
        <dbReference type="ARBA" id="ARBA00042700"/>
    </source>
</evidence>
<sequence length="264" mass="29921">MKRWNLPLISQNSHYIIVNKPCGVLCQPPDIRTWYRHHNYDPPVLTELLIEQYGNDWRNELRSVHRLDKDVTGGVLVACNKNAAAKFSTNLAYGGNRGFKFIRRYVAVVSGEMINNIPNEGRILMGDTVSDYKRLYPNLLILQLGTGRKHQIRRLLRDVFKQPIKNDVKFGASLVSGIGPVIGLHSGFISTQIGLKKESHLIPIPSDVGTLKLWHKYIDNKGNFSTVIAETLCGFQIPDSLDQELKLTGLEDTTIFYRSKIDSF</sequence>
<dbReference type="EMBL" id="CP014242">
    <property type="protein sequence ID" value="AMD19025.1"/>
    <property type="molecule type" value="Genomic_DNA"/>
</dbReference>
<organism evidence="13 14">
    <name type="scientific">Eremothecium sinecaudum</name>
    <dbReference type="NCBI Taxonomy" id="45286"/>
    <lineage>
        <taxon>Eukaryota</taxon>
        <taxon>Fungi</taxon>
        <taxon>Dikarya</taxon>
        <taxon>Ascomycota</taxon>
        <taxon>Saccharomycotina</taxon>
        <taxon>Saccharomycetes</taxon>
        <taxon>Saccharomycetales</taxon>
        <taxon>Saccharomycetaceae</taxon>
        <taxon>Eremothecium</taxon>
    </lineage>
</organism>
<comment type="function">
    <text evidence="6">Pseudouridylate synthase responsible for the pseudouridine-2819 formation in mitochondrial 21S rRNA. May modulate the efficiency or the fidelity of the mitochondrial translation machinery.</text>
</comment>
<dbReference type="PROSITE" id="PS01129">
    <property type="entry name" value="PSI_RLU"/>
    <property type="match status" value="1"/>
</dbReference>
<evidence type="ECO:0000256" key="5">
    <source>
        <dbReference type="ARBA" id="ARBA00036927"/>
    </source>
</evidence>
<dbReference type="GO" id="GO:0160143">
    <property type="term" value="F:21S rRNA pseudouridine(2819) synthase activity"/>
    <property type="evidence" value="ECO:0007669"/>
    <property type="project" value="UniProtKB-EC"/>
</dbReference>
<proteinExistence type="inferred from homology"/>
<evidence type="ECO:0000256" key="2">
    <source>
        <dbReference type="ARBA" id="ARBA00010876"/>
    </source>
</evidence>
<dbReference type="InterPro" id="IPR006224">
    <property type="entry name" value="PsdUridine_synth_RluA-like_CS"/>
</dbReference>
<dbReference type="SUPFAM" id="SSF55120">
    <property type="entry name" value="Pseudouridine synthase"/>
    <property type="match status" value="1"/>
</dbReference>